<reference evidence="11" key="1">
    <citation type="journal article" date="2011" name="Plant Physiol.">
        <title>Comprehensive sequence analysis of 24,783 barley full-length cDNAs derived from 12 clone libraries.</title>
        <authorList>
            <person name="Matsumoto T."/>
            <person name="Tanaka T."/>
            <person name="Sakai H."/>
            <person name="Amano N."/>
            <person name="Kanamori H."/>
            <person name="Kurita K."/>
            <person name="Kikuta A."/>
            <person name="Kamiya K."/>
            <person name="Yamamoto M."/>
            <person name="Ikawa H."/>
            <person name="Fujii N."/>
            <person name="Hori K."/>
            <person name="Itoh T."/>
            <person name="Sato K."/>
        </authorList>
    </citation>
    <scope>NUCLEOTIDE SEQUENCE</scope>
    <source>
        <tissue evidence="11">Shoot</tissue>
    </source>
</reference>
<dbReference type="SUPFAM" id="SSF52058">
    <property type="entry name" value="L domain-like"/>
    <property type="match status" value="1"/>
</dbReference>
<evidence type="ECO:0000256" key="4">
    <source>
        <dbReference type="ARBA" id="ARBA00022741"/>
    </source>
</evidence>
<dbReference type="InterPro" id="IPR036388">
    <property type="entry name" value="WH-like_DNA-bd_sf"/>
</dbReference>
<keyword evidence="6" id="KW-0175">Coiled coil</keyword>
<sequence>MADAIVGPLLSKLQGVAMTEAKALAAVGNEIDRLRDKLMWLHALVHETDLRSRSDSNQQIRVLAYQVREVAFAAEDAIDHFFLQADLSRFGHDWRQATSIFFSNLGTQIRVRYILSRKIKSMNTRLEDIVDNSAKYRSDSDDGTTKVITWRASRAIPPVRHNWDDTDLEKYQDTKAGGPIRKEEEKKLKDLLLNQAGSHVIYVVGESGIGKRYLAQKVYKNIKGNFHVHVWASFPPGGTINMIGEIKRKLKDKCSKLEPSVESMDQVKYLVVVDCPMSSTMLGDSIAREDLLKGAQGSKIVLTATSSSRADNNNVDVVGIIKLGYLKNPKSETLFNRILGLRGRKQTTYKTTMMNKIHNRIEPISKGLPLAVALLAKFMRTMDHSKWEAASEYIQMNNQDNVLMTMVSMCIDDLPNEHRSCLLYTAGFLARSTIDASQLVRLWVAEGFLSQQHGVSQEELGQRYLKEFIFRGLMHLVKKKGDVVESVAIHDLVHQIFRSEAQRTGLMETHNGGGYASVTVSARRLALNNSKMPYKTNILWKVRTLLFHDPQGIMGGAKLKLPSRAHVDKIKEGSQKLKEGSNQLLKESASHDAQAWPQEFKEGFRQLLNESTFLRVISLEGINIGEKLPNRIGNMLHLQYLSVRCSNLTTVPDTIGKLKKLQTMDVRGTQVKKFPTSFWKIKTLRHVLGNHDLQFHGFCQASEDVVIDQRQDHGLSVHMTIKEHVANVHVSSRRSWMLVST</sequence>
<name>F2D9E8_HORVV</name>
<dbReference type="AlphaFoldDB" id="F2D9E8"/>
<dbReference type="Gene3D" id="3.80.10.10">
    <property type="entry name" value="Ribonuclease Inhibitor"/>
    <property type="match status" value="1"/>
</dbReference>
<keyword evidence="3" id="KW-0677">Repeat</keyword>
<dbReference type="InterPro" id="IPR032675">
    <property type="entry name" value="LRR_dom_sf"/>
</dbReference>
<evidence type="ECO:0000259" key="8">
    <source>
        <dbReference type="Pfam" id="PF18052"/>
    </source>
</evidence>
<feature type="domain" description="Disease resistance R13L4/SHOC-2-like LRR" evidence="10">
    <location>
        <begin position="608"/>
        <end position="692"/>
    </location>
</feature>
<organism evidence="11">
    <name type="scientific">Hordeum vulgare subsp. vulgare</name>
    <name type="common">Domesticated barley</name>
    <dbReference type="NCBI Taxonomy" id="112509"/>
    <lineage>
        <taxon>Eukaryota</taxon>
        <taxon>Viridiplantae</taxon>
        <taxon>Streptophyta</taxon>
        <taxon>Embryophyta</taxon>
        <taxon>Tracheophyta</taxon>
        <taxon>Spermatophyta</taxon>
        <taxon>Magnoliopsida</taxon>
        <taxon>Liliopsida</taxon>
        <taxon>Poales</taxon>
        <taxon>Poaceae</taxon>
        <taxon>BOP clade</taxon>
        <taxon>Pooideae</taxon>
        <taxon>Triticodae</taxon>
        <taxon>Triticeae</taxon>
        <taxon>Hordeinae</taxon>
        <taxon>Hordeum</taxon>
    </lineage>
</organism>
<dbReference type="Pfam" id="PF00931">
    <property type="entry name" value="NB-ARC"/>
    <property type="match status" value="1"/>
</dbReference>
<evidence type="ECO:0000256" key="2">
    <source>
        <dbReference type="ARBA" id="ARBA00022614"/>
    </source>
</evidence>
<dbReference type="InterPro" id="IPR041118">
    <property type="entry name" value="Rx_N"/>
</dbReference>
<dbReference type="GO" id="GO:0043531">
    <property type="term" value="F:ADP binding"/>
    <property type="evidence" value="ECO:0007669"/>
    <property type="project" value="InterPro"/>
</dbReference>
<evidence type="ECO:0000259" key="10">
    <source>
        <dbReference type="Pfam" id="PF23598"/>
    </source>
</evidence>
<keyword evidence="5" id="KW-0611">Plant defense</keyword>
<evidence type="ECO:0000256" key="3">
    <source>
        <dbReference type="ARBA" id="ARBA00022737"/>
    </source>
</evidence>
<evidence type="ECO:0000259" key="9">
    <source>
        <dbReference type="Pfam" id="PF23559"/>
    </source>
</evidence>
<dbReference type="Gene3D" id="1.10.10.10">
    <property type="entry name" value="Winged helix-like DNA-binding domain superfamily/Winged helix DNA-binding domain"/>
    <property type="match status" value="1"/>
</dbReference>
<dbReference type="InterPro" id="IPR055414">
    <property type="entry name" value="LRR_R13L4/SHOC2-like"/>
</dbReference>
<dbReference type="Pfam" id="PF18052">
    <property type="entry name" value="Rx_N"/>
    <property type="match status" value="1"/>
</dbReference>
<evidence type="ECO:0000256" key="6">
    <source>
        <dbReference type="ARBA" id="ARBA00023054"/>
    </source>
</evidence>
<feature type="domain" description="Disease resistance protein winged helix" evidence="9">
    <location>
        <begin position="431"/>
        <end position="496"/>
    </location>
</feature>
<dbReference type="Pfam" id="PF23559">
    <property type="entry name" value="WHD_DRP"/>
    <property type="match status" value="1"/>
</dbReference>
<keyword evidence="2" id="KW-0433">Leucine-rich repeat</keyword>
<dbReference type="PANTHER" id="PTHR23155">
    <property type="entry name" value="DISEASE RESISTANCE PROTEIN RP"/>
    <property type="match status" value="1"/>
</dbReference>
<comment type="similarity">
    <text evidence="1">Belongs to the disease resistance NB-LRR family.</text>
</comment>
<dbReference type="Pfam" id="PF23598">
    <property type="entry name" value="LRR_14"/>
    <property type="match status" value="1"/>
</dbReference>
<dbReference type="InterPro" id="IPR058922">
    <property type="entry name" value="WHD_DRP"/>
</dbReference>
<accession>F2D9E8</accession>
<evidence type="ECO:0000256" key="1">
    <source>
        <dbReference type="ARBA" id="ARBA00008894"/>
    </source>
</evidence>
<keyword evidence="4" id="KW-0547">Nucleotide-binding</keyword>
<evidence type="ECO:0000259" key="7">
    <source>
        <dbReference type="Pfam" id="PF00931"/>
    </source>
</evidence>
<evidence type="ECO:0000256" key="5">
    <source>
        <dbReference type="ARBA" id="ARBA00022821"/>
    </source>
</evidence>
<dbReference type="PANTHER" id="PTHR23155:SF1052">
    <property type="entry name" value="DISEASE RESISTANCE PROTEIN RPM1"/>
    <property type="match status" value="1"/>
</dbReference>
<dbReference type="InterPro" id="IPR002182">
    <property type="entry name" value="NB-ARC"/>
</dbReference>
<dbReference type="GO" id="GO:0051707">
    <property type="term" value="P:response to other organism"/>
    <property type="evidence" value="ECO:0007669"/>
    <property type="project" value="UniProtKB-ARBA"/>
</dbReference>
<protein>
    <submittedName>
        <fullName evidence="11">Predicted protein</fullName>
    </submittedName>
</protein>
<evidence type="ECO:0000313" key="11">
    <source>
        <dbReference type="EMBL" id="BAJ91719.1"/>
    </source>
</evidence>
<dbReference type="Gene3D" id="3.40.50.300">
    <property type="entry name" value="P-loop containing nucleotide triphosphate hydrolases"/>
    <property type="match status" value="1"/>
</dbReference>
<proteinExistence type="evidence at transcript level"/>
<dbReference type="InterPro" id="IPR027417">
    <property type="entry name" value="P-loop_NTPase"/>
</dbReference>
<dbReference type="GO" id="GO:0006952">
    <property type="term" value="P:defense response"/>
    <property type="evidence" value="ECO:0007669"/>
    <property type="project" value="UniProtKB-KW"/>
</dbReference>
<dbReference type="InterPro" id="IPR044974">
    <property type="entry name" value="Disease_R_plants"/>
</dbReference>
<feature type="domain" description="NB-ARC" evidence="7">
    <location>
        <begin position="184"/>
        <end position="335"/>
    </location>
</feature>
<feature type="domain" description="Disease resistance N-terminal" evidence="8">
    <location>
        <begin position="5"/>
        <end position="89"/>
    </location>
</feature>
<dbReference type="CDD" id="cd14798">
    <property type="entry name" value="RX-CC_like"/>
    <property type="match status" value="1"/>
</dbReference>
<dbReference type="Gene3D" id="1.20.5.4130">
    <property type="match status" value="1"/>
</dbReference>
<dbReference type="PRINTS" id="PR00364">
    <property type="entry name" value="DISEASERSIST"/>
</dbReference>
<dbReference type="SUPFAM" id="SSF52540">
    <property type="entry name" value="P-loop containing nucleoside triphosphate hydrolases"/>
    <property type="match status" value="1"/>
</dbReference>
<dbReference type="EMBL" id="AK360510">
    <property type="protein sequence ID" value="BAJ91719.1"/>
    <property type="molecule type" value="mRNA"/>
</dbReference>
<dbReference type="InterPro" id="IPR038005">
    <property type="entry name" value="RX-like_CC"/>
</dbReference>